<sequence>MNQLYCWYKNAYDQTMIPGQPLPSGVDNVSSLETTSAAARPSLMARADA</sequence>
<protein>
    <submittedName>
        <fullName evidence="1">Uncharacterized protein</fullName>
    </submittedName>
</protein>
<reference evidence="1 2" key="1">
    <citation type="journal article" date="2018" name="Front. Plant Sci.">
        <title>Red Clover (Trifolium pratense) and Zigzag Clover (T. medium) - A Picture of Genomic Similarities and Differences.</title>
        <authorList>
            <person name="Dluhosova J."/>
            <person name="Istvanek J."/>
            <person name="Nedelnik J."/>
            <person name="Repkova J."/>
        </authorList>
    </citation>
    <scope>NUCLEOTIDE SEQUENCE [LARGE SCALE GENOMIC DNA]</scope>
    <source>
        <strain evidence="2">cv. 10/8</strain>
        <tissue evidence="1">Leaf</tissue>
    </source>
</reference>
<evidence type="ECO:0000313" key="1">
    <source>
        <dbReference type="EMBL" id="MCI88904.1"/>
    </source>
</evidence>
<dbReference type="AlphaFoldDB" id="A0A392VKJ1"/>
<dbReference type="Proteomes" id="UP000265520">
    <property type="component" value="Unassembled WGS sequence"/>
</dbReference>
<dbReference type="EMBL" id="LXQA011205382">
    <property type="protein sequence ID" value="MCI88904.1"/>
    <property type="molecule type" value="Genomic_DNA"/>
</dbReference>
<feature type="non-terminal residue" evidence="1">
    <location>
        <position position="49"/>
    </location>
</feature>
<accession>A0A392VKJ1</accession>
<proteinExistence type="predicted"/>
<keyword evidence="2" id="KW-1185">Reference proteome</keyword>
<organism evidence="1 2">
    <name type="scientific">Trifolium medium</name>
    <dbReference type="NCBI Taxonomy" id="97028"/>
    <lineage>
        <taxon>Eukaryota</taxon>
        <taxon>Viridiplantae</taxon>
        <taxon>Streptophyta</taxon>
        <taxon>Embryophyta</taxon>
        <taxon>Tracheophyta</taxon>
        <taxon>Spermatophyta</taxon>
        <taxon>Magnoliopsida</taxon>
        <taxon>eudicotyledons</taxon>
        <taxon>Gunneridae</taxon>
        <taxon>Pentapetalae</taxon>
        <taxon>rosids</taxon>
        <taxon>fabids</taxon>
        <taxon>Fabales</taxon>
        <taxon>Fabaceae</taxon>
        <taxon>Papilionoideae</taxon>
        <taxon>50 kb inversion clade</taxon>
        <taxon>NPAAA clade</taxon>
        <taxon>Hologalegina</taxon>
        <taxon>IRL clade</taxon>
        <taxon>Trifolieae</taxon>
        <taxon>Trifolium</taxon>
    </lineage>
</organism>
<name>A0A392VKJ1_9FABA</name>
<comment type="caution">
    <text evidence="1">The sequence shown here is derived from an EMBL/GenBank/DDBJ whole genome shotgun (WGS) entry which is preliminary data.</text>
</comment>
<evidence type="ECO:0000313" key="2">
    <source>
        <dbReference type="Proteomes" id="UP000265520"/>
    </source>
</evidence>